<keyword evidence="4" id="KW-1185">Reference proteome</keyword>
<evidence type="ECO:0000313" key="4">
    <source>
        <dbReference type="Proteomes" id="UP000253941"/>
    </source>
</evidence>
<dbReference type="PANTHER" id="PTHR10794:SF94">
    <property type="entry name" value="ESTERASE YHET-RELATED"/>
    <property type="match status" value="1"/>
</dbReference>
<gene>
    <name evidence="3" type="ORF">DRB17_16885</name>
</gene>
<comment type="caution">
    <text evidence="3">The sequence shown here is derived from an EMBL/GenBank/DDBJ whole genome shotgun (WGS) entry which is preliminary data.</text>
</comment>
<dbReference type="InterPro" id="IPR050960">
    <property type="entry name" value="AB_hydrolase_4_sf"/>
</dbReference>
<dbReference type="Proteomes" id="UP000253941">
    <property type="component" value="Unassembled WGS sequence"/>
</dbReference>
<dbReference type="InterPro" id="IPR029058">
    <property type="entry name" value="AB_hydrolase_fold"/>
</dbReference>
<evidence type="ECO:0000313" key="3">
    <source>
        <dbReference type="EMBL" id="RDD60627.1"/>
    </source>
</evidence>
<dbReference type="InterPro" id="IPR000073">
    <property type="entry name" value="AB_hydrolase_1"/>
</dbReference>
<accession>A0A369T8Y4</accession>
<dbReference type="EMBL" id="QPMH01000022">
    <property type="protein sequence ID" value="RDD60627.1"/>
    <property type="molecule type" value="Genomic_DNA"/>
</dbReference>
<dbReference type="GO" id="GO:0047372">
    <property type="term" value="F:monoacylglycerol lipase activity"/>
    <property type="evidence" value="ECO:0007669"/>
    <property type="project" value="TreeGrafter"/>
</dbReference>
<reference evidence="3 4" key="1">
    <citation type="submission" date="2018-07" db="EMBL/GenBank/DDBJ databases">
        <title>Venubactetium sediminum gen. nov., sp. nov., isolated from a marine solar saltern.</title>
        <authorList>
            <person name="Wang S."/>
        </authorList>
    </citation>
    <scope>NUCLEOTIDE SEQUENCE [LARGE SCALE GENOMIC DNA]</scope>
    <source>
        <strain evidence="3 4">WD2A32</strain>
    </source>
</reference>
<sequence>MTLADQEEHAGEARIGAARDLPIPPFKPRRRWIGGDLQTVRNFVTRPEINLSPWPGKRLWLPVEGGDELAAALNGAEYIGQRPLIFLVHGLTGCEDSIYLRRTTREWLQRGYPVLRINLRGSKPSRPRCRDHYHAGRSEDLRDALCRLIEMEPAVARTGIVTVGVSLGGNVLIKLLAEHGEELPIRAAATVSAPIDLMATSHRFHLPRNTLYHRWMLSNLKEEATARPAALSEEERRAIEAARTLYQFDNTFVAPRHGFADAEDYYTRCAGKRYLADVAVPLLAIHAADDPWIPGDAYSSFDWSRNTKLSALLAASGGHVGFHAADDEAPWHDRAIMAFVDLAT</sequence>
<dbReference type="AlphaFoldDB" id="A0A369T8Y4"/>
<dbReference type="PANTHER" id="PTHR10794">
    <property type="entry name" value="ABHYDROLASE DOMAIN-CONTAINING PROTEIN"/>
    <property type="match status" value="1"/>
</dbReference>
<protein>
    <submittedName>
        <fullName evidence="3">Alpha/beta fold hydrolase</fullName>
    </submittedName>
</protein>
<evidence type="ECO:0000259" key="2">
    <source>
        <dbReference type="Pfam" id="PF00561"/>
    </source>
</evidence>
<dbReference type="Pfam" id="PF00561">
    <property type="entry name" value="Abhydrolase_1"/>
    <property type="match status" value="1"/>
</dbReference>
<comment type="similarity">
    <text evidence="1">Belongs to the AB hydrolase superfamily. AB hydrolase 4 family.</text>
</comment>
<name>A0A369T8Y4_9PROT</name>
<dbReference type="Gene3D" id="3.40.50.1820">
    <property type="entry name" value="alpha/beta hydrolase"/>
    <property type="match status" value="1"/>
</dbReference>
<feature type="domain" description="AB hydrolase-1" evidence="2">
    <location>
        <begin position="83"/>
        <end position="304"/>
    </location>
</feature>
<keyword evidence="3" id="KW-0378">Hydrolase</keyword>
<organism evidence="3 4">
    <name type="scientific">Ferruginivarius sediminum</name>
    <dbReference type="NCBI Taxonomy" id="2661937"/>
    <lineage>
        <taxon>Bacteria</taxon>
        <taxon>Pseudomonadati</taxon>
        <taxon>Pseudomonadota</taxon>
        <taxon>Alphaproteobacteria</taxon>
        <taxon>Rhodospirillales</taxon>
        <taxon>Rhodospirillaceae</taxon>
        <taxon>Ferruginivarius</taxon>
    </lineage>
</organism>
<dbReference type="RefSeq" id="WP_114583404.1">
    <property type="nucleotide sequence ID" value="NZ_QPMH01000022.1"/>
</dbReference>
<dbReference type="SUPFAM" id="SSF53474">
    <property type="entry name" value="alpha/beta-Hydrolases"/>
    <property type="match status" value="1"/>
</dbReference>
<proteinExistence type="inferred from homology"/>
<evidence type="ECO:0000256" key="1">
    <source>
        <dbReference type="ARBA" id="ARBA00010884"/>
    </source>
</evidence>
<dbReference type="GO" id="GO:0034338">
    <property type="term" value="F:short-chain carboxylesterase activity"/>
    <property type="evidence" value="ECO:0007669"/>
    <property type="project" value="TreeGrafter"/>
</dbReference>